<dbReference type="InterPro" id="IPR024761">
    <property type="entry name" value="TFIIIC_delta_N"/>
</dbReference>
<comment type="caution">
    <text evidence="2">The sequence shown here is derived from an EMBL/GenBank/DDBJ whole genome shotgun (WGS) entry which is preliminary data.</text>
</comment>
<feature type="domain" description="Transcription factor IIIC 90kDa subunit N-terminal" evidence="1">
    <location>
        <begin position="19"/>
        <end position="349"/>
    </location>
</feature>
<keyword evidence="3" id="KW-1185">Reference proteome</keyword>
<evidence type="ECO:0000313" key="3">
    <source>
        <dbReference type="Proteomes" id="UP000789508"/>
    </source>
</evidence>
<evidence type="ECO:0000259" key="1">
    <source>
        <dbReference type="Pfam" id="PF12657"/>
    </source>
</evidence>
<accession>A0A9N8YPY1</accession>
<dbReference type="AlphaFoldDB" id="A0A9N8YPY1"/>
<organism evidence="2 3">
    <name type="scientific">Ambispora leptoticha</name>
    <dbReference type="NCBI Taxonomy" id="144679"/>
    <lineage>
        <taxon>Eukaryota</taxon>
        <taxon>Fungi</taxon>
        <taxon>Fungi incertae sedis</taxon>
        <taxon>Mucoromycota</taxon>
        <taxon>Glomeromycotina</taxon>
        <taxon>Glomeromycetes</taxon>
        <taxon>Archaeosporales</taxon>
        <taxon>Ambisporaceae</taxon>
        <taxon>Ambispora</taxon>
    </lineage>
</organism>
<dbReference type="GO" id="GO:0006384">
    <property type="term" value="P:transcription initiation at RNA polymerase III promoter"/>
    <property type="evidence" value="ECO:0007669"/>
    <property type="project" value="InterPro"/>
</dbReference>
<proteinExistence type="predicted"/>
<gene>
    <name evidence="2" type="ORF">ALEPTO_LOCUS587</name>
</gene>
<dbReference type="InterPro" id="IPR044230">
    <property type="entry name" value="GTF3C4"/>
</dbReference>
<dbReference type="PANTHER" id="PTHR15496">
    <property type="entry name" value="GENERAL TRANSCRIPTION FACTOR 3C POLYPEPTIDE 4 FAMILY"/>
    <property type="match status" value="1"/>
</dbReference>
<dbReference type="EMBL" id="CAJVPS010000042">
    <property type="protein sequence ID" value="CAG8444643.1"/>
    <property type="molecule type" value="Genomic_DNA"/>
</dbReference>
<evidence type="ECO:0000313" key="2">
    <source>
        <dbReference type="EMBL" id="CAG8444643.1"/>
    </source>
</evidence>
<dbReference type="GO" id="GO:0004402">
    <property type="term" value="F:histone acetyltransferase activity"/>
    <property type="evidence" value="ECO:0007669"/>
    <property type="project" value="InterPro"/>
</dbReference>
<dbReference type="Gene3D" id="2.130.10.10">
    <property type="entry name" value="YVTN repeat-like/Quinoprotein amine dehydrogenase"/>
    <property type="match status" value="1"/>
</dbReference>
<dbReference type="OrthoDB" id="6021743at2759"/>
<name>A0A9N8YPY1_9GLOM</name>
<sequence>MEIGIKLKRRPDLPNSLRWSNDNQIVVVTPSALYICTPKYKGSKSDEGYTTTSNATSTSIHPDLLRFEDVVINNPIPKKSDEGFRCATWSPIGCSSCNGCLLAVITTHYYVAVYGTKIGSFPTQWIEIVNLSQLLIENLYDDDDHIQLKNRDGIFEKTSDEMLSTSIDWSSRCFPAGRDPFSIIAVGSKAGTITLWRSYKNNIEFIHKFKAHDSWVVSMSWSLWVELDDCTHAVNLVTGCVDGSVSLWKILFSLPILDEENDNDLINTIKVSSELQKPLLIADSLIPSIIKWNCDMDDNIDRLAFARGNKLYVLNAPSPFLLNTDKCVYLENSFSLSMSITGMNWNYNASQLRVFSVDGKHWTFDVSENSMSINQDVTDFISQMIDEICLDQINNDDVLDQDEKEVEEDEDIGERKPLFYGVDASANEFFISRMISQTENEYVTDKVDNSYLSLCLAEEENSSEISLSLISRIKNILKNNRFILREKSPRYQFWDILEYFDAERQYNDQDSSFNCLLKACNDVCDDTSAKSTTLEENHFQFKPLYLYDT</sequence>
<dbReference type="SUPFAM" id="SSF50978">
    <property type="entry name" value="WD40 repeat-like"/>
    <property type="match status" value="1"/>
</dbReference>
<reference evidence="2" key="1">
    <citation type="submission" date="2021-06" db="EMBL/GenBank/DDBJ databases">
        <authorList>
            <person name="Kallberg Y."/>
            <person name="Tangrot J."/>
            <person name="Rosling A."/>
        </authorList>
    </citation>
    <scope>NUCLEOTIDE SEQUENCE</scope>
    <source>
        <strain evidence="2">FL130A</strain>
    </source>
</reference>
<dbReference type="GO" id="GO:0000127">
    <property type="term" value="C:transcription factor TFIIIC complex"/>
    <property type="evidence" value="ECO:0007669"/>
    <property type="project" value="InterPro"/>
</dbReference>
<protein>
    <submittedName>
        <fullName evidence="2">3440_t:CDS:1</fullName>
    </submittedName>
</protein>
<dbReference type="InterPro" id="IPR036322">
    <property type="entry name" value="WD40_repeat_dom_sf"/>
</dbReference>
<dbReference type="Proteomes" id="UP000789508">
    <property type="component" value="Unassembled WGS sequence"/>
</dbReference>
<dbReference type="InterPro" id="IPR015943">
    <property type="entry name" value="WD40/YVTN_repeat-like_dom_sf"/>
</dbReference>
<dbReference type="PANTHER" id="PTHR15496:SF2">
    <property type="entry name" value="GENERAL TRANSCRIPTION FACTOR 3C POLYPEPTIDE 4"/>
    <property type="match status" value="1"/>
</dbReference>
<dbReference type="Pfam" id="PF12657">
    <property type="entry name" value="TFIIIC_delta"/>
    <property type="match status" value="1"/>
</dbReference>